<dbReference type="EMBL" id="QSKC01000008">
    <property type="protein sequence ID" value="RHE32110.1"/>
    <property type="molecule type" value="Genomic_DNA"/>
</dbReference>
<protein>
    <submittedName>
        <fullName evidence="2">Glycosyltransferase family 1 protein</fullName>
    </submittedName>
</protein>
<dbReference type="GO" id="GO:0016757">
    <property type="term" value="F:glycosyltransferase activity"/>
    <property type="evidence" value="ECO:0007669"/>
    <property type="project" value="InterPro"/>
</dbReference>
<dbReference type="InterPro" id="IPR001296">
    <property type="entry name" value="Glyco_trans_1"/>
</dbReference>
<gene>
    <name evidence="2" type="ORF">DW753_07640</name>
</gene>
<feature type="domain" description="Glycosyl transferase family 1" evidence="1">
    <location>
        <begin position="180"/>
        <end position="341"/>
    </location>
</feature>
<keyword evidence="2" id="KW-0808">Transferase</keyword>
<dbReference type="Pfam" id="PF00534">
    <property type="entry name" value="Glycos_transf_1"/>
    <property type="match status" value="1"/>
</dbReference>
<dbReference type="Gene3D" id="3.40.50.2000">
    <property type="entry name" value="Glycogen Phosphorylase B"/>
    <property type="match status" value="2"/>
</dbReference>
<proteinExistence type="predicted"/>
<evidence type="ECO:0000313" key="2">
    <source>
        <dbReference type="EMBL" id="RHE32110.1"/>
    </source>
</evidence>
<dbReference type="SUPFAM" id="SSF53756">
    <property type="entry name" value="UDP-Glycosyltransferase/glycogen phosphorylase"/>
    <property type="match status" value="1"/>
</dbReference>
<reference evidence="2 3" key="1">
    <citation type="submission" date="2018-08" db="EMBL/GenBank/DDBJ databases">
        <title>A genome reference for cultivated species of the human gut microbiota.</title>
        <authorList>
            <person name="Zou Y."/>
            <person name="Xue W."/>
            <person name="Luo G."/>
        </authorList>
    </citation>
    <scope>NUCLEOTIDE SEQUENCE [LARGE SCALE GENOMIC DNA]</scope>
    <source>
        <strain evidence="2 3">AM29-10</strain>
    </source>
</reference>
<dbReference type="PANTHER" id="PTHR12526">
    <property type="entry name" value="GLYCOSYLTRANSFERASE"/>
    <property type="match status" value="1"/>
</dbReference>
<evidence type="ECO:0000259" key="1">
    <source>
        <dbReference type="Pfam" id="PF00534"/>
    </source>
</evidence>
<comment type="caution">
    <text evidence="2">The sequence shown here is derived from an EMBL/GenBank/DDBJ whole genome shotgun (WGS) entry which is preliminary data.</text>
</comment>
<dbReference type="Proteomes" id="UP000285290">
    <property type="component" value="Unassembled WGS sequence"/>
</dbReference>
<dbReference type="AlphaFoldDB" id="A0A414ITX8"/>
<organism evidence="2 3">
    <name type="scientific">Agathobacter rectalis</name>
    <dbReference type="NCBI Taxonomy" id="39491"/>
    <lineage>
        <taxon>Bacteria</taxon>
        <taxon>Bacillati</taxon>
        <taxon>Bacillota</taxon>
        <taxon>Clostridia</taxon>
        <taxon>Lachnospirales</taxon>
        <taxon>Lachnospiraceae</taxon>
        <taxon>Agathobacter</taxon>
    </lineage>
</organism>
<name>A0A414ITX8_9FIRM</name>
<evidence type="ECO:0000313" key="3">
    <source>
        <dbReference type="Proteomes" id="UP000285290"/>
    </source>
</evidence>
<accession>A0A414ITX8</accession>
<sequence length="365" mass="42176">MFKMIENKKIRIAYCLVGLDGGVGNFILNYLDHFDLSDYEVRIIAHDCSSDVYRKEYEKRGFNVIQVRSKRKSIIGNLIDLYNAIDGCNIVHAHMTLTNVFPLFVAWILGIKIRICHSHLAGKISFKSRVLSFMSRIFSTDLWACGLKAGEYMYGKKNFKVIPNSIDLEKFKYDKKICDKERLKYKIDNETFVVGNVGRFTYQKNQRFILEVFKKLQYVIPNSILILIGEGEDYDAIEKMAREYGIYNKIIFLGAIKDVNNKLNLFDLFILPSRFEGLPISLLEAQAIGLPCIISDNISEEVVINENVFRLSLDDSIDSWVNRIIELKKVGKCKDNSRLIESGFEINNCAQKLDLYYRKMIGSRK</sequence>